<keyword evidence="2" id="KW-1185">Reference proteome</keyword>
<gene>
    <name evidence="1" type="ORF">FB467_3645</name>
</gene>
<evidence type="ECO:0000313" key="2">
    <source>
        <dbReference type="Proteomes" id="UP000319516"/>
    </source>
</evidence>
<dbReference type="InterPro" id="IPR021365">
    <property type="entry name" value="DUF2891"/>
</dbReference>
<dbReference type="RefSeq" id="WP_141786330.1">
    <property type="nucleotide sequence ID" value="NZ_BAAAIK010000001.1"/>
</dbReference>
<name>A0A542YWI0_9MICO</name>
<reference evidence="1 2" key="1">
    <citation type="submission" date="2019-06" db="EMBL/GenBank/DDBJ databases">
        <title>Sequencing the genomes of 1000 actinobacteria strains.</title>
        <authorList>
            <person name="Klenk H.-P."/>
        </authorList>
    </citation>
    <scope>NUCLEOTIDE SEQUENCE [LARGE SCALE GENOMIC DNA]</scope>
    <source>
        <strain evidence="1 2">DSM 12335</strain>
    </source>
</reference>
<evidence type="ECO:0000313" key="1">
    <source>
        <dbReference type="EMBL" id="TQL52459.1"/>
    </source>
</evidence>
<dbReference type="Proteomes" id="UP000319516">
    <property type="component" value="Unassembled WGS sequence"/>
</dbReference>
<comment type="caution">
    <text evidence="1">The sequence shown here is derived from an EMBL/GenBank/DDBJ whole genome shotgun (WGS) entry which is preliminary data.</text>
</comment>
<dbReference type="OrthoDB" id="9779797at2"/>
<protein>
    <submittedName>
        <fullName evidence="1">DUF2891 family protein</fullName>
    </submittedName>
</protein>
<proteinExistence type="predicted"/>
<accession>A0A542YWI0</accession>
<sequence length="347" mass="37415">MAPDTTLTDHAASWARIARRVIGTPYPYSSGHTAHGPDDTNITPQLLHPAFHGSLDWHSCVHMQWSLVTLLDRQAQVLEAEGEVADTVALLEERLTPEHLEVEVDYLRARPGFERPYGWAWAAMLAGGLRRLADGSGPAADPAARWAGAVAPLADLVAERVVDWLPRQDYPVRHGKHQNDAFAMSLLLRAFGPAALDRPEVVAAVRGRALDWFAGDTAYGTRTEPSGTDFLSPALSEAELMSHLLGEEFGEWLRTFLPGLGQGDHEQLLAVPAVGEGTDGQLAHLLGLSLSRAWQLRVLAPHLDPEAAGVLRAGADAQVAAVLPEITDGDFMATHWLVSFALLATGA</sequence>
<dbReference type="AlphaFoldDB" id="A0A542YWI0"/>
<dbReference type="EMBL" id="VFOP01000001">
    <property type="protein sequence ID" value="TQL52459.1"/>
    <property type="molecule type" value="Genomic_DNA"/>
</dbReference>
<dbReference type="Pfam" id="PF11199">
    <property type="entry name" value="DUF2891"/>
    <property type="match status" value="1"/>
</dbReference>
<organism evidence="1 2">
    <name type="scientific">Ornithinicoccus hortensis</name>
    <dbReference type="NCBI Taxonomy" id="82346"/>
    <lineage>
        <taxon>Bacteria</taxon>
        <taxon>Bacillati</taxon>
        <taxon>Actinomycetota</taxon>
        <taxon>Actinomycetes</taxon>
        <taxon>Micrococcales</taxon>
        <taxon>Intrasporangiaceae</taxon>
        <taxon>Ornithinicoccus</taxon>
    </lineage>
</organism>